<dbReference type="Proteomes" id="UP000187486">
    <property type="component" value="Unassembled WGS sequence"/>
</dbReference>
<organism evidence="2 3">
    <name type="scientific">Amycolatopsis coloradensis</name>
    <dbReference type="NCBI Taxonomy" id="76021"/>
    <lineage>
        <taxon>Bacteria</taxon>
        <taxon>Bacillati</taxon>
        <taxon>Actinomycetota</taxon>
        <taxon>Actinomycetes</taxon>
        <taxon>Pseudonocardiales</taxon>
        <taxon>Pseudonocardiaceae</taxon>
        <taxon>Amycolatopsis</taxon>
    </lineage>
</organism>
<protein>
    <submittedName>
        <fullName evidence="2">Uncharacterized protein</fullName>
    </submittedName>
</protein>
<feature type="region of interest" description="Disordered" evidence="1">
    <location>
        <begin position="77"/>
        <end position="108"/>
    </location>
</feature>
<sequence length="108" mass="10743">MGRVTGRGFAAYLAPKVRVNAISVGSVTTSALEVVVGNAERYFSESGFGSSVALSTAESRTVSGAAAISACSSLLGASSASEGSSRGTPLFHSVSGSSRGPRLAARTK</sequence>
<name>A0A1R0KKK2_9PSEU</name>
<evidence type="ECO:0000313" key="2">
    <source>
        <dbReference type="EMBL" id="OLZ46891.1"/>
    </source>
</evidence>
<comment type="caution">
    <text evidence="2">The sequence shown here is derived from an EMBL/GenBank/DDBJ whole genome shotgun (WGS) entry which is preliminary data.</text>
</comment>
<dbReference type="STRING" id="76021.BS329_29240"/>
<accession>A0A1R0KKK2</accession>
<reference evidence="2 3" key="1">
    <citation type="submission" date="2016-01" db="EMBL/GenBank/DDBJ databases">
        <title>Amycolatopsis coloradensis genome sequencing and assembly.</title>
        <authorList>
            <person name="Mayilraj S."/>
        </authorList>
    </citation>
    <scope>NUCLEOTIDE SEQUENCE [LARGE SCALE GENOMIC DNA]</scope>
    <source>
        <strain evidence="2 3">DSM 44225</strain>
    </source>
</reference>
<evidence type="ECO:0000256" key="1">
    <source>
        <dbReference type="SAM" id="MobiDB-lite"/>
    </source>
</evidence>
<dbReference type="EMBL" id="MQUQ01000016">
    <property type="protein sequence ID" value="OLZ46891.1"/>
    <property type="molecule type" value="Genomic_DNA"/>
</dbReference>
<keyword evidence="3" id="KW-1185">Reference proteome</keyword>
<gene>
    <name evidence="2" type="ORF">BS329_29240</name>
</gene>
<proteinExistence type="predicted"/>
<evidence type="ECO:0000313" key="3">
    <source>
        <dbReference type="Proteomes" id="UP000187486"/>
    </source>
</evidence>
<dbReference type="AlphaFoldDB" id="A0A1R0KKK2"/>